<dbReference type="InterPro" id="IPR052893">
    <property type="entry name" value="TCS_response_regulator"/>
</dbReference>
<sequence length="79" mass="8893">MLLDINMPVMDGFEFLDAFANLEITQKESVVIVMLTTSLNPKDMDRLKEAPIQGFLNKPLTEEMVGDLLATHFHGEQPC</sequence>
<protein>
    <submittedName>
        <fullName evidence="3">Response regulator</fullName>
    </submittedName>
</protein>
<keyword evidence="1" id="KW-0597">Phosphoprotein</keyword>
<evidence type="ECO:0000313" key="3">
    <source>
        <dbReference type="EMBL" id="MDO1452031.1"/>
    </source>
</evidence>
<dbReference type="InterPro" id="IPR011006">
    <property type="entry name" value="CheY-like_superfamily"/>
</dbReference>
<keyword evidence="4" id="KW-1185">Reference proteome</keyword>
<organism evidence="3 4">
    <name type="scientific">Rhodocytophaga aerolata</name>
    <dbReference type="NCBI Taxonomy" id="455078"/>
    <lineage>
        <taxon>Bacteria</taxon>
        <taxon>Pseudomonadati</taxon>
        <taxon>Bacteroidota</taxon>
        <taxon>Cytophagia</taxon>
        <taxon>Cytophagales</taxon>
        <taxon>Rhodocytophagaceae</taxon>
        <taxon>Rhodocytophaga</taxon>
    </lineage>
</organism>
<evidence type="ECO:0000313" key="4">
    <source>
        <dbReference type="Proteomes" id="UP001168528"/>
    </source>
</evidence>
<dbReference type="Proteomes" id="UP001168528">
    <property type="component" value="Unassembled WGS sequence"/>
</dbReference>
<dbReference type="PROSITE" id="PS50110">
    <property type="entry name" value="RESPONSE_REGULATORY"/>
    <property type="match status" value="1"/>
</dbReference>
<feature type="domain" description="Response regulatory" evidence="2">
    <location>
        <begin position="1"/>
        <end position="73"/>
    </location>
</feature>
<gene>
    <name evidence="3" type="ORF">Q0590_37525</name>
</gene>
<feature type="modified residue" description="4-aspartylphosphate" evidence="1">
    <location>
        <position position="4"/>
    </location>
</feature>
<accession>A0ABT8RIU9</accession>
<comment type="caution">
    <text evidence="3">The sequence shown here is derived from an EMBL/GenBank/DDBJ whole genome shotgun (WGS) entry which is preliminary data.</text>
</comment>
<reference evidence="3" key="1">
    <citation type="submission" date="2023-07" db="EMBL/GenBank/DDBJ databases">
        <title>The genome sequence of Rhodocytophaga aerolata KACC 12507.</title>
        <authorList>
            <person name="Zhang X."/>
        </authorList>
    </citation>
    <scope>NUCLEOTIDE SEQUENCE</scope>
    <source>
        <strain evidence="3">KACC 12507</strain>
    </source>
</reference>
<dbReference type="EMBL" id="JAUKPO010000198">
    <property type="protein sequence ID" value="MDO1452031.1"/>
    <property type="molecule type" value="Genomic_DNA"/>
</dbReference>
<dbReference type="SUPFAM" id="SSF52172">
    <property type="entry name" value="CheY-like"/>
    <property type="match status" value="1"/>
</dbReference>
<name>A0ABT8RIU9_9BACT</name>
<evidence type="ECO:0000256" key="1">
    <source>
        <dbReference type="PROSITE-ProRule" id="PRU00169"/>
    </source>
</evidence>
<dbReference type="Pfam" id="PF00072">
    <property type="entry name" value="Response_reg"/>
    <property type="match status" value="1"/>
</dbReference>
<dbReference type="InterPro" id="IPR001789">
    <property type="entry name" value="Sig_transdc_resp-reg_receiver"/>
</dbReference>
<evidence type="ECO:0000259" key="2">
    <source>
        <dbReference type="PROSITE" id="PS50110"/>
    </source>
</evidence>
<dbReference type="PANTHER" id="PTHR44520">
    <property type="entry name" value="RESPONSE REGULATOR RCP1-RELATED"/>
    <property type="match status" value="1"/>
</dbReference>
<dbReference type="PANTHER" id="PTHR44520:SF2">
    <property type="entry name" value="RESPONSE REGULATOR RCP1"/>
    <property type="match status" value="1"/>
</dbReference>
<proteinExistence type="predicted"/>
<dbReference type="Gene3D" id="3.40.50.2300">
    <property type="match status" value="1"/>
</dbReference>